<keyword evidence="2" id="KW-0812">Transmembrane</keyword>
<dbReference type="Proteomes" id="UP000189739">
    <property type="component" value="Unassembled WGS sequence"/>
</dbReference>
<gene>
    <name evidence="3" type="ORF">BC343_07675</name>
</gene>
<dbReference type="STRING" id="1792845.BC343_07675"/>
<feature type="compositionally biased region" description="Polar residues" evidence="1">
    <location>
        <begin position="54"/>
        <end position="69"/>
    </location>
</feature>
<evidence type="ECO:0000313" key="4">
    <source>
        <dbReference type="Proteomes" id="UP000189739"/>
    </source>
</evidence>
<feature type="transmembrane region" description="Helical" evidence="2">
    <location>
        <begin position="6"/>
        <end position="23"/>
    </location>
</feature>
<evidence type="ECO:0000256" key="2">
    <source>
        <dbReference type="SAM" id="Phobius"/>
    </source>
</evidence>
<evidence type="ECO:0000313" key="3">
    <source>
        <dbReference type="EMBL" id="OOQ58538.1"/>
    </source>
</evidence>
<evidence type="ECO:0000256" key="1">
    <source>
        <dbReference type="SAM" id="MobiDB-lite"/>
    </source>
</evidence>
<feature type="compositionally biased region" description="Basic and acidic residues" evidence="1">
    <location>
        <begin position="41"/>
        <end position="51"/>
    </location>
</feature>
<dbReference type="EMBL" id="MBTF01000023">
    <property type="protein sequence ID" value="OOQ58538.1"/>
    <property type="molecule type" value="Genomic_DNA"/>
</dbReference>
<comment type="caution">
    <text evidence="3">The sequence shown here is derived from an EMBL/GenBank/DDBJ whole genome shotgun (WGS) entry which is preliminary data.</text>
</comment>
<reference evidence="3 4" key="1">
    <citation type="submission" date="2016-07" db="EMBL/GenBank/DDBJ databases">
        <title>Genomic analysis of zinc-resistant bacterium Mucilaginibacter pedocola TBZ30.</title>
        <authorList>
            <person name="Huang J."/>
            <person name="Tang J."/>
        </authorList>
    </citation>
    <scope>NUCLEOTIDE SEQUENCE [LARGE SCALE GENOMIC DNA]</scope>
    <source>
        <strain evidence="3 4">TBZ30</strain>
    </source>
</reference>
<protein>
    <submittedName>
        <fullName evidence="3">Uncharacterized protein</fullName>
    </submittedName>
</protein>
<keyword evidence="2" id="KW-1133">Transmembrane helix</keyword>
<keyword evidence="4" id="KW-1185">Reference proteome</keyword>
<keyword evidence="2" id="KW-0472">Membrane</keyword>
<name>A0A1S9PD98_9SPHI</name>
<dbReference type="AlphaFoldDB" id="A0A1S9PD98"/>
<accession>A0A1S9PD98</accession>
<feature type="region of interest" description="Disordered" evidence="1">
    <location>
        <begin position="41"/>
        <end position="81"/>
    </location>
</feature>
<proteinExistence type="predicted"/>
<organism evidence="3 4">
    <name type="scientific">Mucilaginibacter pedocola</name>
    <dbReference type="NCBI Taxonomy" id="1792845"/>
    <lineage>
        <taxon>Bacteria</taxon>
        <taxon>Pseudomonadati</taxon>
        <taxon>Bacteroidota</taxon>
        <taxon>Sphingobacteriia</taxon>
        <taxon>Sphingobacteriales</taxon>
        <taxon>Sphingobacteriaceae</taxon>
        <taxon>Mucilaginibacter</taxon>
    </lineage>
</organism>
<feature type="compositionally biased region" description="Basic and acidic residues" evidence="1">
    <location>
        <begin position="71"/>
        <end position="81"/>
    </location>
</feature>
<sequence length="81" mass="8936">MEYKNIIYGLLVLALVLAIIFKDKVKASFMGMKLNAENGSRRNKLDIDGKNNKVKQGSGSSKTPANNTAKVRGEDHDVEQN</sequence>
<dbReference type="RefSeq" id="WP_078349236.1">
    <property type="nucleotide sequence ID" value="NZ_MBTF01000023.1"/>
</dbReference>